<protein>
    <submittedName>
        <fullName evidence="1">Uncharacterized protein</fullName>
    </submittedName>
</protein>
<name>A0A833J0I9_9HYPH</name>
<proteinExistence type="predicted"/>
<comment type="caution">
    <text evidence="1">The sequence shown here is derived from an EMBL/GenBank/DDBJ whole genome shotgun (WGS) entry which is preliminary data.</text>
</comment>
<dbReference type="EMBL" id="WEKV01000020">
    <property type="protein sequence ID" value="KAB7782328.1"/>
    <property type="molecule type" value="Genomic_DNA"/>
</dbReference>
<organism evidence="1 2">
    <name type="scientific">Methylorubrum populi</name>
    <dbReference type="NCBI Taxonomy" id="223967"/>
    <lineage>
        <taxon>Bacteria</taxon>
        <taxon>Pseudomonadati</taxon>
        <taxon>Pseudomonadota</taxon>
        <taxon>Alphaproteobacteria</taxon>
        <taxon>Hyphomicrobiales</taxon>
        <taxon>Methylobacteriaceae</taxon>
        <taxon>Methylorubrum</taxon>
    </lineage>
</organism>
<dbReference type="Proteomes" id="UP000469949">
    <property type="component" value="Unassembled WGS sequence"/>
</dbReference>
<evidence type="ECO:0000313" key="1">
    <source>
        <dbReference type="EMBL" id="KAB7782328.1"/>
    </source>
</evidence>
<evidence type="ECO:0000313" key="2">
    <source>
        <dbReference type="Proteomes" id="UP000469949"/>
    </source>
</evidence>
<sequence length="43" mass="4698">MSVKSPFPLAVVSFLETHNLRQKPSTAHRRVGTTSAQYALTLG</sequence>
<reference evidence="1 2" key="1">
    <citation type="submission" date="2019-10" db="EMBL/GenBank/DDBJ databases">
        <title>Draft Genome Sequence of the Caffeine Degrading Methylotroph Methylorubrum populi PINKEL.</title>
        <authorList>
            <person name="Dawson S.C."/>
            <person name="Zhang X."/>
            <person name="Wright M.E."/>
            <person name="Sharma G."/>
            <person name="Langner J.T."/>
            <person name="Ditty J.L."/>
            <person name="Subuyuj G.A."/>
        </authorList>
    </citation>
    <scope>NUCLEOTIDE SEQUENCE [LARGE SCALE GENOMIC DNA]</scope>
    <source>
        <strain evidence="1 2">Pinkel</strain>
    </source>
</reference>
<gene>
    <name evidence="1" type="ORF">F8B43_5083</name>
</gene>
<dbReference type="AlphaFoldDB" id="A0A833J0I9"/>
<accession>A0A833J0I9</accession>